<protein>
    <submittedName>
        <fullName evidence="2">Uncharacterized protein</fullName>
    </submittedName>
</protein>
<gene>
    <name evidence="2" type="ORF">BHE90_007619</name>
</gene>
<organism evidence="2 3">
    <name type="scientific">Fusarium euwallaceae</name>
    <dbReference type="NCBI Taxonomy" id="1147111"/>
    <lineage>
        <taxon>Eukaryota</taxon>
        <taxon>Fungi</taxon>
        <taxon>Dikarya</taxon>
        <taxon>Ascomycota</taxon>
        <taxon>Pezizomycotina</taxon>
        <taxon>Sordariomycetes</taxon>
        <taxon>Hypocreomycetidae</taxon>
        <taxon>Hypocreales</taxon>
        <taxon>Nectriaceae</taxon>
        <taxon>Fusarium</taxon>
        <taxon>Fusarium solani species complex</taxon>
    </lineage>
</organism>
<sequence>MLSWSAISIRHRVFNEIARARNSPHAQYIDSARAVVLAIRNCPSLALPTPPPNVNIRRPEMLQHHHHKLAVDLQPLQSPAARNEMGVARPQFAQTPEAPKWSPPSLDGGAFWWAPSDHPRAGRAGGE</sequence>
<reference evidence="2 3" key="1">
    <citation type="submission" date="2017-06" db="EMBL/GenBank/DDBJ databases">
        <title>Comparative genomic analysis of Ambrosia Fusariam Clade fungi.</title>
        <authorList>
            <person name="Stajich J.E."/>
            <person name="Carrillo J."/>
            <person name="Kijimoto T."/>
            <person name="Eskalen A."/>
            <person name="O'Donnell K."/>
            <person name="Kasson M."/>
        </authorList>
    </citation>
    <scope>NUCLEOTIDE SEQUENCE [LARGE SCALE GENOMIC DNA]</scope>
    <source>
        <strain evidence="2 3">UCR1854</strain>
    </source>
</reference>
<evidence type="ECO:0000256" key="1">
    <source>
        <dbReference type="SAM" id="MobiDB-lite"/>
    </source>
</evidence>
<dbReference type="AlphaFoldDB" id="A0A430LQ91"/>
<evidence type="ECO:0000313" key="2">
    <source>
        <dbReference type="EMBL" id="RTE77889.1"/>
    </source>
</evidence>
<feature type="region of interest" description="Disordered" evidence="1">
    <location>
        <begin position="87"/>
        <end position="127"/>
    </location>
</feature>
<evidence type="ECO:0000313" key="3">
    <source>
        <dbReference type="Proteomes" id="UP000287124"/>
    </source>
</evidence>
<name>A0A430LQ91_9HYPO</name>
<keyword evidence="3" id="KW-1185">Reference proteome</keyword>
<dbReference type="EMBL" id="MIKF01000109">
    <property type="protein sequence ID" value="RTE77889.1"/>
    <property type="molecule type" value="Genomic_DNA"/>
</dbReference>
<accession>A0A430LQ91</accession>
<dbReference type="Proteomes" id="UP000287124">
    <property type="component" value="Unassembled WGS sequence"/>
</dbReference>
<comment type="caution">
    <text evidence="2">The sequence shown here is derived from an EMBL/GenBank/DDBJ whole genome shotgun (WGS) entry which is preliminary data.</text>
</comment>
<proteinExistence type="predicted"/>